<sequence>MGKRLLKRTIVLALLVASFLSLAVNVKPAEAVSTEGALDITALNNLVSINYSLWFDPVVPAGGGATNDVQRILTDSGINKTAPAWGPLYSFHYWAQPALGYYRSDNAAVIRQHLIQLEEAGVDFINIDNTNARSTWDSAYYEDIFVHPATVLLDTMKAMRQEGLRTPHVVFWTASWSDDPNPAFSGTDIYNRFYAGGQYDDLFVRYEGKPLMLVTDAAPSALTAHFTLRKMWGLQTSLANKEWSFLQPHPQPVGMNGTQKEQLSVSTAFQQSYMSDFETATPRRGGITFAAQWKRAFAERPKIVTLTWWNEWIAQRFEDSAGKTRFVDNFTYEYSRDIEPVEGGHGDAYYQFMKRYIADYKANKPFPLGLVEPTVDLGNFETGQEGWKAGANVAQAAQSYSQAGPNVPAAFDQWRLLEIQGAAVNGDQWRGVYREFERPVDGGEYRQLGVALNHWSGAPGATGYEAQISLTAENGQTLSQIFPTTGNGWQLLRLDIGSWPYRDQVRRIDIRFRAVGGNQPWAGKFFIDQVQLLKAEYNLGDFEFGTEGWTGGSHVSAVSAVTGGDSTTPAPYSGAKLLGVQGDAANGAVPRRITKLFAASQNWSSFSSFKVALSGWAGAPGAIGYTARITLTSESGATLSRPFAIPNPSGWQELTLGFSSWSYKHAVSRIDIDYIAVGGNQPWAGKFFIDAARLSKV</sequence>
<dbReference type="Proteomes" id="UP001161691">
    <property type="component" value="Unassembled WGS sequence"/>
</dbReference>
<accession>A0ABT6TM55</accession>
<protein>
    <recommendedName>
        <fullName evidence="4">CBM-cenC domain-containing protein</fullName>
    </recommendedName>
</protein>
<feature type="chain" id="PRO_5047216940" description="CBM-cenC domain-containing protein" evidence="1">
    <location>
        <begin position="24"/>
        <end position="697"/>
    </location>
</feature>
<dbReference type="EMBL" id="JAGRPV010000001">
    <property type="protein sequence ID" value="MDI4647019.1"/>
    <property type="molecule type" value="Genomic_DNA"/>
</dbReference>
<feature type="signal peptide" evidence="1">
    <location>
        <begin position="1"/>
        <end position="23"/>
    </location>
</feature>
<dbReference type="RefSeq" id="WP_282909826.1">
    <property type="nucleotide sequence ID" value="NZ_JAGRPV010000001.1"/>
</dbReference>
<keyword evidence="1" id="KW-0732">Signal</keyword>
<dbReference type="Gene3D" id="2.60.120.260">
    <property type="entry name" value="Galactose-binding domain-like"/>
    <property type="match status" value="2"/>
</dbReference>
<evidence type="ECO:0008006" key="4">
    <source>
        <dbReference type="Google" id="ProtNLM"/>
    </source>
</evidence>
<evidence type="ECO:0000313" key="2">
    <source>
        <dbReference type="EMBL" id="MDI4647019.1"/>
    </source>
</evidence>
<name>A0ABT6TM55_9BACL</name>
<gene>
    <name evidence="2" type="ORF">KB449_18730</name>
</gene>
<dbReference type="Gene3D" id="3.20.20.80">
    <property type="entry name" value="Glycosidases"/>
    <property type="match status" value="2"/>
</dbReference>
<reference evidence="2" key="1">
    <citation type="submission" date="2023-04" db="EMBL/GenBank/DDBJ databases">
        <title>Comparative genomic analysis of Cohnella hashimotonis sp. nov., isolated from the International Space Station.</title>
        <authorList>
            <person name="Venkateswaran K."/>
            <person name="Simpson A."/>
        </authorList>
    </citation>
    <scope>NUCLEOTIDE SEQUENCE</scope>
    <source>
        <strain evidence="2">F6_2S_P_1</strain>
    </source>
</reference>
<organism evidence="2 3">
    <name type="scientific">Cohnella hashimotonis</name>
    <dbReference type="NCBI Taxonomy" id="2826895"/>
    <lineage>
        <taxon>Bacteria</taxon>
        <taxon>Bacillati</taxon>
        <taxon>Bacillota</taxon>
        <taxon>Bacilli</taxon>
        <taxon>Bacillales</taxon>
        <taxon>Paenibacillaceae</taxon>
        <taxon>Cohnella</taxon>
    </lineage>
</organism>
<keyword evidence="3" id="KW-1185">Reference proteome</keyword>
<evidence type="ECO:0000313" key="3">
    <source>
        <dbReference type="Proteomes" id="UP001161691"/>
    </source>
</evidence>
<evidence type="ECO:0000256" key="1">
    <source>
        <dbReference type="SAM" id="SignalP"/>
    </source>
</evidence>
<proteinExistence type="predicted"/>
<comment type="caution">
    <text evidence="2">The sequence shown here is derived from an EMBL/GenBank/DDBJ whole genome shotgun (WGS) entry which is preliminary data.</text>
</comment>